<dbReference type="OrthoDB" id="8951938at2759"/>
<accession>A0A1S3W6Y3</accession>
<dbReference type="STRING" id="9365.ENSEEUP00000002461"/>
<evidence type="ECO:0000256" key="1">
    <source>
        <dbReference type="ARBA" id="ARBA00004141"/>
    </source>
</evidence>
<keyword evidence="5 7" id="KW-0472">Membrane</keyword>
<dbReference type="GO" id="GO:0005886">
    <property type="term" value="C:plasma membrane"/>
    <property type="evidence" value="ECO:0007669"/>
    <property type="project" value="TreeGrafter"/>
</dbReference>
<evidence type="ECO:0000256" key="2">
    <source>
        <dbReference type="ARBA" id="ARBA00009565"/>
    </source>
</evidence>
<dbReference type="PANTHER" id="PTHR23320">
    <property type="entry name" value="MEMBRANE-SPANNING 4-DOMAINS SUBFAMILY A MS4A -RELATED"/>
    <property type="match status" value="1"/>
</dbReference>
<keyword evidence="4 7" id="KW-1133">Transmembrane helix</keyword>
<evidence type="ECO:0000256" key="6">
    <source>
        <dbReference type="SAM" id="MobiDB-lite"/>
    </source>
</evidence>
<name>A0A1S3W6Y3_ERIEU</name>
<evidence type="ECO:0000256" key="7">
    <source>
        <dbReference type="SAM" id="Phobius"/>
    </source>
</evidence>
<dbReference type="InterPro" id="IPR007237">
    <property type="entry name" value="CD20-like"/>
</dbReference>
<keyword evidence="8" id="KW-1185">Reference proteome</keyword>
<dbReference type="AlphaFoldDB" id="A0A1S3W6Y3"/>
<dbReference type="Pfam" id="PF04103">
    <property type="entry name" value="CD20"/>
    <property type="match status" value="1"/>
</dbReference>
<dbReference type="PANTHER" id="PTHR23320:SF72">
    <property type="entry name" value="MEMBRANE-SPANNING 4-DOMAINS SUBFAMILY A MEMBER 12"/>
    <property type="match status" value="1"/>
</dbReference>
<organism evidence="8 9">
    <name type="scientific">Erinaceus europaeus</name>
    <name type="common">Western European hedgehog</name>
    <dbReference type="NCBI Taxonomy" id="9365"/>
    <lineage>
        <taxon>Eukaryota</taxon>
        <taxon>Metazoa</taxon>
        <taxon>Chordata</taxon>
        <taxon>Craniata</taxon>
        <taxon>Vertebrata</taxon>
        <taxon>Euteleostomi</taxon>
        <taxon>Mammalia</taxon>
        <taxon>Eutheria</taxon>
        <taxon>Laurasiatheria</taxon>
        <taxon>Eulipotyphla</taxon>
        <taxon>Erinaceidae</taxon>
        <taxon>Erinaceinae</taxon>
        <taxon>Erinaceus</taxon>
    </lineage>
</organism>
<dbReference type="GeneID" id="103110475"/>
<dbReference type="InterPro" id="IPR030417">
    <property type="entry name" value="MS4A"/>
</dbReference>
<reference evidence="9" key="1">
    <citation type="submission" date="2025-08" db="UniProtKB">
        <authorList>
            <consortium name="RefSeq"/>
        </authorList>
    </citation>
    <scope>IDENTIFICATION</scope>
</reference>
<evidence type="ECO:0000256" key="4">
    <source>
        <dbReference type="ARBA" id="ARBA00022989"/>
    </source>
</evidence>
<evidence type="ECO:0000256" key="5">
    <source>
        <dbReference type="ARBA" id="ARBA00023136"/>
    </source>
</evidence>
<evidence type="ECO:0000256" key="3">
    <source>
        <dbReference type="ARBA" id="ARBA00022692"/>
    </source>
</evidence>
<dbReference type="InParanoid" id="A0A1S3W6Y3"/>
<evidence type="ECO:0000313" key="9">
    <source>
        <dbReference type="RefSeq" id="XP_016042092.2"/>
    </source>
</evidence>
<keyword evidence="3 7" id="KW-0812">Transmembrane</keyword>
<protein>
    <submittedName>
        <fullName evidence="9">Membrane-spanning 4-domains subfamily A member 12</fullName>
    </submittedName>
</protein>
<comment type="subcellular location">
    <subcellularLocation>
        <location evidence="1">Membrane</location>
        <topology evidence="1">Multi-pass membrane protein</topology>
    </subcellularLocation>
</comment>
<dbReference type="eggNOG" id="ENOG502S2RH">
    <property type="taxonomic scope" value="Eukaryota"/>
</dbReference>
<feature type="compositionally biased region" description="Polar residues" evidence="6">
    <location>
        <begin position="1"/>
        <end position="29"/>
    </location>
</feature>
<dbReference type="Proteomes" id="UP001652624">
    <property type="component" value="Chromosome 17"/>
</dbReference>
<feature type="region of interest" description="Disordered" evidence="6">
    <location>
        <begin position="1"/>
        <end position="33"/>
    </location>
</feature>
<feature type="transmembrane region" description="Helical" evidence="7">
    <location>
        <begin position="93"/>
        <end position="116"/>
    </location>
</feature>
<evidence type="ECO:0000313" key="8">
    <source>
        <dbReference type="Proteomes" id="UP001652624"/>
    </source>
</evidence>
<dbReference type="GO" id="GO:0007166">
    <property type="term" value="P:cell surface receptor signaling pathway"/>
    <property type="evidence" value="ECO:0007669"/>
    <property type="project" value="TreeGrafter"/>
</dbReference>
<sequence>MMSSRPGTSPSVYGNMPKPSQTSNSTAWRSQPPPSSINMGYQAQSGLSPPTLSPGIFINSQLGQGNIQVLNPTTATPATTFYDYAKPLGAIQIIIGLMHIAFGIVLGLICVSYASVYGFASVAFLGGYPFWGGLSFIIAGALSIAATKDFSPCLLKGSLAMTILSAIFSFIGVILFLVDESINGVVNQDYWAVLSGKGISAVLIIFCLLEFCIACTTARFSSQAVANSSAQRPVVFVSPAVNTLPTGPSYPPSTHNDYPAPAMRY</sequence>
<comment type="similarity">
    <text evidence="2">Belongs to the MS4A family.</text>
</comment>
<gene>
    <name evidence="9" type="primary">LOC103110475</name>
</gene>
<feature type="transmembrane region" description="Helical" evidence="7">
    <location>
        <begin position="159"/>
        <end position="178"/>
    </location>
</feature>
<dbReference type="RefSeq" id="XP_016042092.2">
    <property type="nucleotide sequence ID" value="XM_016186606.2"/>
</dbReference>
<proteinExistence type="inferred from homology"/>
<feature type="transmembrane region" description="Helical" evidence="7">
    <location>
        <begin position="128"/>
        <end position="147"/>
    </location>
</feature>
<feature type="transmembrane region" description="Helical" evidence="7">
    <location>
        <begin position="190"/>
        <end position="213"/>
    </location>
</feature>